<organism evidence="1">
    <name type="scientific">Nothobranchius korthausae</name>
    <dbReference type="NCBI Taxonomy" id="1143690"/>
    <lineage>
        <taxon>Eukaryota</taxon>
        <taxon>Metazoa</taxon>
        <taxon>Chordata</taxon>
        <taxon>Craniata</taxon>
        <taxon>Vertebrata</taxon>
        <taxon>Euteleostomi</taxon>
        <taxon>Actinopterygii</taxon>
        <taxon>Neopterygii</taxon>
        <taxon>Teleostei</taxon>
        <taxon>Neoteleostei</taxon>
        <taxon>Acanthomorphata</taxon>
        <taxon>Ovalentaria</taxon>
        <taxon>Atherinomorphae</taxon>
        <taxon>Cyprinodontiformes</taxon>
        <taxon>Nothobranchiidae</taxon>
        <taxon>Nothobranchius</taxon>
    </lineage>
</organism>
<protein>
    <submittedName>
        <fullName evidence="1">Uncharacterized protein</fullName>
    </submittedName>
</protein>
<feature type="non-terminal residue" evidence="1">
    <location>
        <position position="32"/>
    </location>
</feature>
<evidence type="ECO:0000313" key="1">
    <source>
        <dbReference type="EMBL" id="SBQ54483.1"/>
    </source>
</evidence>
<reference evidence="1" key="1">
    <citation type="submission" date="2016-05" db="EMBL/GenBank/DDBJ databases">
        <authorList>
            <person name="Lavstsen T."/>
            <person name="Jespersen J.S."/>
        </authorList>
    </citation>
    <scope>NUCLEOTIDE SEQUENCE</scope>
    <source>
        <tissue evidence="1">Brain</tissue>
    </source>
</reference>
<sequence>QSRTTSYENHVDATPTIPGHSFRLLRRTLRKN</sequence>
<reference evidence="1" key="2">
    <citation type="submission" date="2016-06" db="EMBL/GenBank/DDBJ databases">
        <title>The genome of a short-lived fish provides insights into sex chromosome evolution and the genetic control of aging.</title>
        <authorList>
            <person name="Reichwald K."/>
            <person name="Felder M."/>
            <person name="Petzold A."/>
            <person name="Koch P."/>
            <person name="Groth M."/>
            <person name="Platzer M."/>
        </authorList>
    </citation>
    <scope>NUCLEOTIDE SEQUENCE</scope>
    <source>
        <tissue evidence="1">Brain</tissue>
    </source>
</reference>
<name>A0A1A8F6P4_9TELE</name>
<proteinExistence type="predicted"/>
<gene>
    <name evidence="1" type="primary">Nfu_g_1_025992</name>
</gene>
<dbReference type="AlphaFoldDB" id="A0A1A8F6P4"/>
<dbReference type="EMBL" id="HAEB01007956">
    <property type="protein sequence ID" value="SBQ54483.1"/>
    <property type="molecule type" value="Transcribed_RNA"/>
</dbReference>
<accession>A0A1A8F6P4</accession>
<feature type="non-terminal residue" evidence="1">
    <location>
        <position position="1"/>
    </location>
</feature>